<organism evidence="2">
    <name type="scientific">Bradyrhizobium sp. LLZ17</name>
    <dbReference type="NCBI Taxonomy" id="3239388"/>
    <lineage>
        <taxon>Bacteria</taxon>
        <taxon>Pseudomonadati</taxon>
        <taxon>Pseudomonadota</taxon>
        <taxon>Alphaproteobacteria</taxon>
        <taxon>Hyphomicrobiales</taxon>
        <taxon>Nitrobacteraceae</taxon>
        <taxon>Bradyrhizobium</taxon>
    </lineage>
</organism>
<sequence length="70" mass="7733">MGAGLFGEWTEIFDIFVKLAPAASIVGGLFAARATFRNNRQISAEAIAKNHYREALEQMTNNAEIYIIEA</sequence>
<accession>A0AB39XGU3</accession>
<reference evidence="2" key="1">
    <citation type="submission" date="2024-08" db="EMBL/GenBank/DDBJ databases">
        <authorList>
            <person name="Chaddad Z."/>
            <person name="Lamrabet M."/>
            <person name="Bouhnik O."/>
            <person name="Alami S."/>
            <person name="Wipf D."/>
            <person name="Courty P.E."/>
            <person name="Missbah El Idrissi M."/>
        </authorList>
    </citation>
    <scope>NUCLEOTIDE SEQUENCE</scope>
    <source>
        <strain evidence="2">LLZ17</strain>
    </source>
</reference>
<keyword evidence="1" id="KW-0812">Transmembrane</keyword>
<name>A0AB39XGU3_9BRAD</name>
<protein>
    <submittedName>
        <fullName evidence="2">Uncharacterized protein</fullName>
    </submittedName>
</protein>
<dbReference type="RefSeq" id="WP_369720062.1">
    <property type="nucleotide sequence ID" value="NZ_CP165734.1"/>
</dbReference>
<dbReference type="AlphaFoldDB" id="A0AB39XGU3"/>
<dbReference type="EMBL" id="CP165734">
    <property type="protein sequence ID" value="XDV55612.1"/>
    <property type="molecule type" value="Genomic_DNA"/>
</dbReference>
<keyword evidence="1" id="KW-0472">Membrane</keyword>
<keyword evidence="1" id="KW-1133">Transmembrane helix</keyword>
<evidence type="ECO:0000313" key="2">
    <source>
        <dbReference type="EMBL" id="XDV55612.1"/>
    </source>
</evidence>
<feature type="transmembrane region" description="Helical" evidence="1">
    <location>
        <begin position="12"/>
        <end position="32"/>
    </location>
</feature>
<proteinExistence type="predicted"/>
<evidence type="ECO:0000256" key="1">
    <source>
        <dbReference type="SAM" id="Phobius"/>
    </source>
</evidence>
<gene>
    <name evidence="2" type="ORF">AB8Z38_22950</name>
</gene>